<dbReference type="InterPro" id="IPR012318">
    <property type="entry name" value="HTH_CRP"/>
</dbReference>
<dbReference type="InterPro" id="IPR036390">
    <property type="entry name" value="WH_DNA-bd_sf"/>
</dbReference>
<dbReference type="Pfam" id="PF13545">
    <property type="entry name" value="HTH_Crp_2"/>
    <property type="match status" value="1"/>
</dbReference>
<keyword evidence="3" id="KW-0804">Transcription</keyword>
<accession>A0A369VVK8</accession>
<dbReference type="RefSeq" id="WP_114687676.1">
    <property type="nucleotide sequence ID" value="NZ_QQNB01000002.1"/>
</dbReference>
<keyword evidence="7" id="KW-1185">Reference proteome</keyword>
<proteinExistence type="predicted"/>
<name>A0A369VVK8_9SPHN</name>
<dbReference type="InterPro" id="IPR014710">
    <property type="entry name" value="RmlC-like_jellyroll"/>
</dbReference>
<dbReference type="CDD" id="cd00092">
    <property type="entry name" value="HTH_CRP"/>
    <property type="match status" value="1"/>
</dbReference>
<dbReference type="Pfam" id="PF00027">
    <property type="entry name" value="cNMP_binding"/>
    <property type="match status" value="1"/>
</dbReference>
<dbReference type="EMBL" id="QQNB01000002">
    <property type="protein sequence ID" value="RDE05607.1"/>
    <property type="molecule type" value="Genomic_DNA"/>
</dbReference>
<dbReference type="CDD" id="cd00038">
    <property type="entry name" value="CAP_ED"/>
    <property type="match status" value="1"/>
</dbReference>
<dbReference type="InterPro" id="IPR036388">
    <property type="entry name" value="WH-like_DNA-bd_sf"/>
</dbReference>
<feature type="domain" description="HTH crp-type" evidence="5">
    <location>
        <begin position="147"/>
        <end position="221"/>
    </location>
</feature>
<dbReference type="GO" id="GO:0003677">
    <property type="term" value="F:DNA binding"/>
    <property type="evidence" value="ECO:0007669"/>
    <property type="project" value="UniProtKB-KW"/>
</dbReference>
<dbReference type="SMART" id="SM00419">
    <property type="entry name" value="HTH_CRP"/>
    <property type="match status" value="1"/>
</dbReference>
<dbReference type="Gene3D" id="1.10.10.10">
    <property type="entry name" value="Winged helix-like DNA-binding domain superfamily/Winged helix DNA-binding domain"/>
    <property type="match status" value="1"/>
</dbReference>
<dbReference type="InterPro" id="IPR000595">
    <property type="entry name" value="cNMP-bd_dom"/>
</dbReference>
<dbReference type="GO" id="GO:0005829">
    <property type="term" value="C:cytosol"/>
    <property type="evidence" value="ECO:0007669"/>
    <property type="project" value="TreeGrafter"/>
</dbReference>
<gene>
    <name evidence="6" type="ORF">DVW87_10270</name>
</gene>
<dbReference type="PROSITE" id="PS51063">
    <property type="entry name" value="HTH_CRP_2"/>
    <property type="match status" value="1"/>
</dbReference>
<evidence type="ECO:0000259" key="4">
    <source>
        <dbReference type="PROSITE" id="PS50042"/>
    </source>
</evidence>
<dbReference type="PROSITE" id="PS50042">
    <property type="entry name" value="CNMP_BINDING_3"/>
    <property type="match status" value="1"/>
</dbReference>
<keyword evidence="2" id="KW-0238">DNA-binding</keyword>
<evidence type="ECO:0000259" key="5">
    <source>
        <dbReference type="PROSITE" id="PS51063"/>
    </source>
</evidence>
<protein>
    <submittedName>
        <fullName evidence="6">Crp/Fnr family transcriptional regulator</fullName>
    </submittedName>
</protein>
<reference evidence="6 7" key="1">
    <citation type="submission" date="2018-07" db="EMBL/GenBank/DDBJ databases">
        <title>a novel species of Sphingomonas isolated from the rhizosphere soil of Araceae plant.</title>
        <authorList>
            <person name="Zhiyong W."/>
            <person name="Qinglan Z."/>
            <person name="Zhiwei F."/>
            <person name="Ding X."/>
            <person name="Gejiao W."/>
            <person name="Shixue Z."/>
        </authorList>
    </citation>
    <scope>NUCLEOTIDE SEQUENCE [LARGE SCALE GENOMIC DNA]</scope>
    <source>
        <strain evidence="6 7">WZY 27</strain>
    </source>
</reference>
<dbReference type="Proteomes" id="UP000253918">
    <property type="component" value="Unassembled WGS sequence"/>
</dbReference>
<dbReference type="PANTHER" id="PTHR24567:SF75">
    <property type="entry name" value="FUMARATE AND NITRATE REDUCTION REGULATORY PROTEIN"/>
    <property type="match status" value="1"/>
</dbReference>
<feature type="domain" description="Cyclic nucleotide-binding" evidence="4">
    <location>
        <begin position="16"/>
        <end position="85"/>
    </location>
</feature>
<dbReference type="GO" id="GO:0003700">
    <property type="term" value="F:DNA-binding transcription factor activity"/>
    <property type="evidence" value="ECO:0007669"/>
    <property type="project" value="TreeGrafter"/>
</dbReference>
<evidence type="ECO:0000256" key="1">
    <source>
        <dbReference type="ARBA" id="ARBA00023015"/>
    </source>
</evidence>
<dbReference type="PRINTS" id="PR00034">
    <property type="entry name" value="HTHCRP"/>
</dbReference>
<dbReference type="InterPro" id="IPR050397">
    <property type="entry name" value="Env_Response_Regulators"/>
</dbReference>
<sequence>MTEPSEASASPFGCDIAKLLTPAEQEQLLRAGTQFSCAADGTIYREGDAAGHLYLLDRGIVRASRLLLDGNRQLVSFLWSGDMFGLSEAGRYVNSLEAVCDSVLHRIPIAAMEAMLREDAQLALGFAIRAAHELRTAQGHILCLGQLDVQRRVARFLLDCTEQPELFDRASGVLILPMKRLDMADYLGATVEAVARALTRLEREGLIRRLTRRDILLPDPEALGCYAGWARQPI</sequence>
<evidence type="ECO:0000313" key="7">
    <source>
        <dbReference type="Proteomes" id="UP000253918"/>
    </source>
</evidence>
<evidence type="ECO:0000256" key="3">
    <source>
        <dbReference type="ARBA" id="ARBA00023163"/>
    </source>
</evidence>
<dbReference type="InterPro" id="IPR018490">
    <property type="entry name" value="cNMP-bd_dom_sf"/>
</dbReference>
<evidence type="ECO:0000313" key="6">
    <source>
        <dbReference type="EMBL" id="RDE05607.1"/>
    </source>
</evidence>
<comment type="caution">
    <text evidence="6">The sequence shown here is derived from an EMBL/GenBank/DDBJ whole genome shotgun (WGS) entry which is preliminary data.</text>
</comment>
<dbReference type="OrthoDB" id="667966at2"/>
<organism evidence="6 7">
    <name type="scientific">Sphingomonas aracearum</name>
    <dbReference type="NCBI Taxonomy" id="2283317"/>
    <lineage>
        <taxon>Bacteria</taxon>
        <taxon>Pseudomonadati</taxon>
        <taxon>Pseudomonadota</taxon>
        <taxon>Alphaproteobacteria</taxon>
        <taxon>Sphingomonadales</taxon>
        <taxon>Sphingomonadaceae</taxon>
        <taxon>Sphingomonas</taxon>
    </lineage>
</organism>
<dbReference type="Gene3D" id="2.60.120.10">
    <property type="entry name" value="Jelly Rolls"/>
    <property type="match status" value="1"/>
</dbReference>
<dbReference type="SUPFAM" id="SSF46785">
    <property type="entry name" value="Winged helix' DNA-binding domain"/>
    <property type="match status" value="1"/>
</dbReference>
<evidence type="ECO:0000256" key="2">
    <source>
        <dbReference type="ARBA" id="ARBA00023125"/>
    </source>
</evidence>
<dbReference type="SUPFAM" id="SSF51206">
    <property type="entry name" value="cAMP-binding domain-like"/>
    <property type="match status" value="1"/>
</dbReference>
<dbReference type="SMART" id="SM00100">
    <property type="entry name" value="cNMP"/>
    <property type="match status" value="1"/>
</dbReference>
<dbReference type="PANTHER" id="PTHR24567">
    <property type="entry name" value="CRP FAMILY TRANSCRIPTIONAL REGULATORY PROTEIN"/>
    <property type="match status" value="1"/>
</dbReference>
<dbReference type="AlphaFoldDB" id="A0A369VVK8"/>
<keyword evidence="1" id="KW-0805">Transcription regulation</keyword>